<dbReference type="Gene3D" id="1.10.510.10">
    <property type="entry name" value="Transferase(Phosphotransferase) domain 1"/>
    <property type="match status" value="1"/>
</dbReference>
<keyword evidence="9" id="KW-1185">Reference proteome</keyword>
<evidence type="ECO:0000313" key="9">
    <source>
        <dbReference type="Proteomes" id="UP000193719"/>
    </source>
</evidence>
<reference evidence="8 9" key="1">
    <citation type="submission" date="2016-08" db="EMBL/GenBank/DDBJ databases">
        <title>Genomes of anaerobic fungi encode conserved fungal cellulosomes for biomass hydrolysis.</title>
        <authorList>
            <consortium name="DOE Joint Genome Institute"/>
            <person name="Haitjema C.H."/>
            <person name="Gilmore S.P."/>
            <person name="Henske J.K."/>
            <person name="Solomon K.V."/>
            <person name="De Groot R."/>
            <person name="Kuo A."/>
            <person name="Mondo S.J."/>
            <person name="Salamov A.A."/>
            <person name="Labutti K."/>
            <person name="Zhao Z."/>
            <person name="Chiniquy J."/>
            <person name="Barry K."/>
            <person name="Brewer H.M."/>
            <person name="Purvine S.O."/>
            <person name="Wright A.T."/>
            <person name="Boxma B."/>
            <person name="Van Alen T."/>
            <person name="Hackstein J.H."/>
            <person name="Baker S.E."/>
            <person name="Grigoriev I.V."/>
            <person name="O'Malley M.A."/>
        </authorList>
    </citation>
    <scope>NUCLEOTIDE SEQUENCE [LARGE SCALE GENOMIC DNA]</scope>
    <source>
        <strain evidence="9">finn</strain>
    </source>
</reference>
<reference evidence="8 9" key="2">
    <citation type="submission" date="2016-08" db="EMBL/GenBank/DDBJ databases">
        <title>Pervasive Adenine N6-methylation of Active Genes in Fungi.</title>
        <authorList>
            <consortium name="DOE Joint Genome Institute"/>
            <person name="Mondo S.J."/>
            <person name="Dannebaum R.O."/>
            <person name="Kuo R.C."/>
            <person name="Labutti K."/>
            <person name="Haridas S."/>
            <person name="Kuo A."/>
            <person name="Salamov A."/>
            <person name="Ahrendt S.R."/>
            <person name="Lipzen A."/>
            <person name="Sullivan W."/>
            <person name="Andreopoulos W.B."/>
            <person name="Clum A."/>
            <person name="Lindquist E."/>
            <person name="Daum C."/>
            <person name="Ramamoorthy G.K."/>
            <person name="Gryganskyi A."/>
            <person name="Culley D."/>
            <person name="Magnuson J.K."/>
            <person name="James T.Y."/>
            <person name="O'Malley M.A."/>
            <person name="Stajich J.E."/>
            <person name="Spatafora J.W."/>
            <person name="Visel A."/>
            <person name="Grigoriev I.V."/>
        </authorList>
    </citation>
    <scope>NUCLEOTIDE SEQUENCE [LARGE SCALE GENOMIC DNA]</scope>
    <source>
        <strain evidence="9">finn</strain>
    </source>
</reference>
<dbReference type="SUPFAM" id="SSF56112">
    <property type="entry name" value="Protein kinase-like (PK-like)"/>
    <property type="match status" value="1"/>
</dbReference>
<evidence type="ECO:0000256" key="1">
    <source>
        <dbReference type="ARBA" id="ARBA00010791"/>
    </source>
</evidence>
<dbReference type="EMBL" id="MCFH01000008">
    <property type="protein sequence ID" value="ORX55964.1"/>
    <property type="molecule type" value="Genomic_DNA"/>
</dbReference>
<keyword evidence="2" id="KW-0723">Serine/threonine-protein kinase</keyword>
<evidence type="ECO:0000313" key="8">
    <source>
        <dbReference type="EMBL" id="ORX55964.1"/>
    </source>
</evidence>
<evidence type="ECO:0000259" key="7">
    <source>
        <dbReference type="PROSITE" id="PS50011"/>
    </source>
</evidence>
<dbReference type="GO" id="GO:0005524">
    <property type="term" value="F:ATP binding"/>
    <property type="evidence" value="ECO:0007669"/>
    <property type="project" value="UniProtKB-KW"/>
</dbReference>
<evidence type="ECO:0000256" key="3">
    <source>
        <dbReference type="ARBA" id="ARBA00022679"/>
    </source>
</evidence>
<dbReference type="InterPro" id="IPR008271">
    <property type="entry name" value="Ser/Thr_kinase_AS"/>
</dbReference>
<dbReference type="Pfam" id="PF00069">
    <property type="entry name" value="Pkinase"/>
    <property type="match status" value="1"/>
</dbReference>
<dbReference type="SMART" id="SM00220">
    <property type="entry name" value="S_TKc"/>
    <property type="match status" value="1"/>
</dbReference>
<dbReference type="GO" id="GO:0004674">
    <property type="term" value="F:protein serine/threonine kinase activity"/>
    <property type="evidence" value="ECO:0007669"/>
    <property type="project" value="UniProtKB-KW"/>
</dbReference>
<dbReference type="PROSITE" id="PS50011">
    <property type="entry name" value="PROTEIN_KINASE_DOM"/>
    <property type="match status" value="1"/>
</dbReference>
<evidence type="ECO:0000256" key="5">
    <source>
        <dbReference type="ARBA" id="ARBA00022777"/>
    </source>
</evidence>
<dbReference type="PROSITE" id="PS00108">
    <property type="entry name" value="PROTEIN_KINASE_ST"/>
    <property type="match status" value="1"/>
</dbReference>
<keyword evidence="4" id="KW-0547">Nucleotide-binding</keyword>
<evidence type="ECO:0000256" key="4">
    <source>
        <dbReference type="ARBA" id="ARBA00022741"/>
    </source>
</evidence>
<dbReference type="OrthoDB" id="193931at2759"/>
<dbReference type="GO" id="GO:0035556">
    <property type="term" value="P:intracellular signal transduction"/>
    <property type="evidence" value="ECO:0007669"/>
    <property type="project" value="TreeGrafter"/>
</dbReference>
<dbReference type="STRING" id="1754191.A0A1Y1VHW1"/>
<proteinExistence type="inferred from homology"/>
<keyword evidence="5 8" id="KW-0418">Kinase</keyword>
<dbReference type="GO" id="GO:0005737">
    <property type="term" value="C:cytoplasm"/>
    <property type="evidence" value="ECO:0007669"/>
    <property type="project" value="TreeGrafter"/>
</dbReference>
<protein>
    <submittedName>
        <fullName evidence="8">Kinase-like protein</fullName>
    </submittedName>
</protein>
<evidence type="ECO:0000256" key="6">
    <source>
        <dbReference type="ARBA" id="ARBA00022840"/>
    </source>
</evidence>
<comment type="caution">
    <text evidence="8">The sequence shown here is derived from an EMBL/GenBank/DDBJ whole genome shotgun (WGS) entry which is preliminary data.</text>
</comment>
<dbReference type="PANTHER" id="PTHR24346:SF82">
    <property type="entry name" value="KP78A-RELATED"/>
    <property type="match status" value="1"/>
</dbReference>
<dbReference type="AlphaFoldDB" id="A0A1Y1VHW1"/>
<name>A0A1Y1VHW1_9FUNG</name>
<sequence length="181" mass="20847">ELDLLREATISSILIHPNILYMKYMVRTANYFYLISEKIDGEDLCDYIMKNGSLPEKKAREIIYEVIVALQYLHNNYIIHRDIKCENIMIEKGTGRIVLLDFGSACFYTNLSSQINEFCGSPVYQAPEVILSQPYWGPELDIWGLGVVLYVLTTGILPFDPSQPNMNDNNMIDLMYSKFII</sequence>
<dbReference type="InterPro" id="IPR000719">
    <property type="entry name" value="Prot_kinase_dom"/>
</dbReference>
<feature type="non-terminal residue" evidence="8">
    <location>
        <position position="1"/>
    </location>
</feature>
<gene>
    <name evidence="8" type="ORF">BCR36DRAFT_281053</name>
</gene>
<keyword evidence="6" id="KW-0067">ATP-binding</keyword>
<accession>A0A1Y1VHW1</accession>
<feature type="domain" description="Protein kinase" evidence="7">
    <location>
        <begin position="1"/>
        <end position="181"/>
    </location>
</feature>
<evidence type="ECO:0000256" key="2">
    <source>
        <dbReference type="ARBA" id="ARBA00022527"/>
    </source>
</evidence>
<keyword evidence="3" id="KW-0808">Transferase</keyword>
<dbReference type="Proteomes" id="UP000193719">
    <property type="component" value="Unassembled WGS sequence"/>
</dbReference>
<dbReference type="PANTHER" id="PTHR24346">
    <property type="entry name" value="MAP/MICROTUBULE AFFINITY-REGULATING KINASE"/>
    <property type="match status" value="1"/>
</dbReference>
<organism evidence="8 9">
    <name type="scientific">Piromyces finnis</name>
    <dbReference type="NCBI Taxonomy" id="1754191"/>
    <lineage>
        <taxon>Eukaryota</taxon>
        <taxon>Fungi</taxon>
        <taxon>Fungi incertae sedis</taxon>
        <taxon>Chytridiomycota</taxon>
        <taxon>Chytridiomycota incertae sedis</taxon>
        <taxon>Neocallimastigomycetes</taxon>
        <taxon>Neocallimastigales</taxon>
        <taxon>Neocallimastigaceae</taxon>
        <taxon>Piromyces</taxon>
    </lineage>
</organism>
<comment type="similarity">
    <text evidence="1">Belongs to the protein kinase superfamily. CAMK Ser/Thr protein kinase family. NIM1 subfamily.</text>
</comment>
<dbReference type="InterPro" id="IPR011009">
    <property type="entry name" value="Kinase-like_dom_sf"/>
</dbReference>